<evidence type="ECO:0000313" key="5">
    <source>
        <dbReference type="EMBL" id="XBT97849.1"/>
    </source>
</evidence>
<reference evidence="5" key="1">
    <citation type="submission" date="2024-06" db="EMBL/GenBank/DDBJ databases">
        <authorList>
            <person name="Li T."/>
            <person name="Gao R."/>
        </authorList>
    </citation>
    <scope>NUCLEOTIDE SEQUENCE</scope>
    <source>
        <strain evidence="5">ZPR3</strain>
        <plasmid evidence="5">unnamed3</plasmid>
    </source>
</reference>
<dbReference type="PANTHER" id="PTHR44688">
    <property type="entry name" value="DNA-BINDING TRANSCRIPTIONAL ACTIVATOR DEVR_DOSR"/>
    <property type="match status" value="1"/>
</dbReference>
<dbReference type="EMBL" id="CP157963">
    <property type="protein sequence ID" value="XBT97849.1"/>
    <property type="molecule type" value="Genomic_DNA"/>
</dbReference>
<evidence type="ECO:0000256" key="3">
    <source>
        <dbReference type="ARBA" id="ARBA00023163"/>
    </source>
</evidence>
<dbReference type="Pfam" id="PF00196">
    <property type="entry name" value="GerE"/>
    <property type="match status" value="1"/>
</dbReference>
<keyword evidence="2" id="KW-0238">DNA-binding</keyword>
<dbReference type="InterPro" id="IPR023188">
    <property type="entry name" value="DPS_DNA-bd_CS"/>
</dbReference>
<dbReference type="PROSITE" id="PS00818">
    <property type="entry name" value="DPS_1"/>
    <property type="match status" value="1"/>
</dbReference>
<dbReference type="GO" id="GO:0016722">
    <property type="term" value="F:oxidoreductase activity, acting on metal ions"/>
    <property type="evidence" value="ECO:0007669"/>
    <property type="project" value="InterPro"/>
</dbReference>
<dbReference type="SMART" id="SM00421">
    <property type="entry name" value="HTH_LUXR"/>
    <property type="match status" value="1"/>
</dbReference>
<feature type="domain" description="HTH luxR-type" evidence="4">
    <location>
        <begin position="186"/>
        <end position="251"/>
    </location>
</feature>
<geneLocation type="plasmid" evidence="5">
    <name>unnamed3</name>
</geneLocation>
<keyword evidence="5" id="KW-0614">Plasmid</keyword>
<dbReference type="InterPro" id="IPR005143">
    <property type="entry name" value="TF_LuxR_autoind-bd_dom"/>
</dbReference>
<dbReference type="Pfam" id="PF03472">
    <property type="entry name" value="Autoind_bind"/>
    <property type="match status" value="1"/>
</dbReference>
<organism evidence="5">
    <name type="scientific">Rhizobium sp. ZPR3</name>
    <dbReference type="NCBI Taxonomy" id="3158967"/>
    <lineage>
        <taxon>Bacteria</taxon>
        <taxon>Pseudomonadati</taxon>
        <taxon>Pseudomonadota</taxon>
        <taxon>Alphaproteobacteria</taxon>
        <taxon>Hyphomicrobiales</taxon>
        <taxon>Rhizobiaceae</taxon>
        <taxon>Rhizobium/Agrobacterium group</taxon>
        <taxon>Rhizobium</taxon>
    </lineage>
</organism>
<evidence type="ECO:0000256" key="1">
    <source>
        <dbReference type="ARBA" id="ARBA00023015"/>
    </source>
</evidence>
<gene>
    <name evidence="5" type="ORF">ABM479_33710</name>
</gene>
<proteinExistence type="predicted"/>
<name>A0AAU7S5R5_9HYPH</name>
<dbReference type="PANTHER" id="PTHR44688:SF16">
    <property type="entry name" value="DNA-BINDING TRANSCRIPTIONAL ACTIVATOR DEVR_DOSR"/>
    <property type="match status" value="1"/>
</dbReference>
<dbReference type="AlphaFoldDB" id="A0AAU7S5R5"/>
<dbReference type="InterPro" id="IPR036693">
    <property type="entry name" value="TF_LuxR_autoind-bd_dom_sf"/>
</dbReference>
<evidence type="ECO:0000256" key="2">
    <source>
        <dbReference type="ARBA" id="ARBA00023125"/>
    </source>
</evidence>
<dbReference type="GO" id="GO:0006355">
    <property type="term" value="P:regulation of DNA-templated transcription"/>
    <property type="evidence" value="ECO:0007669"/>
    <property type="project" value="InterPro"/>
</dbReference>
<sequence>MSNHWTLPGNPIFPVHTLEETYYFLAELEACTTQGELADAVVRYVQRFGATNVLVGTMPKIGATKRQQIGHVLINAWPNDWSARYFSQNYLFKDPTIALVREGLESFFWSDDEVVKARVGALVMGEAKEFGLEQGFTMTLPSLGHEHVGFSIAGERLDLSPESRRNLALVASFAIYRALRIRRTQQNSTIFSLTRREREVLQLAAEGWKERQIAARLGITDHAIDKYMRSCREKLGSRNTNHAIAVALRGGLIS</sequence>
<protein>
    <submittedName>
        <fullName evidence="5">LuxR family transcriptional regulator</fullName>
    </submittedName>
</protein>
<dbReference type="Gene3D" id="3.30.450.80">
    <property type="entry name" value="Transcription factor LuxR-like, autoinducer-binding domain"/>
    <property type="match status" value="1"/>
</dbReference>
<dbReference type="SUPFAM" id="SSF75516">
    <property type="entry name" value="Pheromone-binding domain of LuxR-like quorum-sensing transcription factors"/>
    <property type="match status" value="1"/>
</dbReference>
<dbReference type="SUPFAM" id="SSF46894">
    <property type="entry name" value="C-terminal effector domain of the bipartite response regulators"/>
    <property type="match status" value="1"/>
</dbReference>
<accession>A0AAU7S5R5</accession>
<dbReference type="InterPro" id="IPR000792">
    <property type="entry name" value="Tscrpt_reg_LuxR_C"/>
</dbReference>
<keyword evidence="1" id="KW-0805">Transcription regulation</keyword>
<dbReference type="InterPro" id="IPR036388">
    <property type="entry name" value="WH-like_DNA-bd_sf"/>
</dbReference>
<dbReference type="PROSITE" id="PS50043">
    <property type="entry name" value="HTH_LUXR_2"/>
    <property type="match status" value="1"/>
</dbReference>
<dbReference type="InterPro" id="IPR016032">
    <property type="entry name" value="Sig_transdc_resp-reg_C-effctor"/>
</dbReference>
<dbReference type="CDD" id="cd06170">
    <property type="entry name" value="LuxR_C_like"/>
    <property type="match status" value="1"/>
</dbReference>
<keyword evidence="3" id="KW-0804">Transcription</keyword>
<evidence type="ECO:0000259" key="4">
    <source>
        <dbReference type="PROSITE" id="PS50043"/>
    </source>
</evidence>
<dbReference type="PRINTS" id="PR00038">
    <property type="entry name" value="HTHLUXR"/>
</dbReference>
<dbReference type="Gene3D" id="1.10.10.10">
    <property type="entry name" value="Winged helix-like DNA-binding domain superfamily/Winged helix DNA-binding domain"/>
    <property type="match status" value="1"/>
</dbReference>
<dbReference type="RefSeq" id="WP_349963114.1">
    <property type="nucleotide sequence ID" value="NZ_CP157963.1"/>
</dbReference>
<dbReference type="GO" id="GO:0003677">
    <property type="term" value="F:DNA binding"/>
    <property type="evidence" value="ECO:0007669"/>
    <property type="project" value="UniProtKB-KW"/>
</dbReference>